<feature type="domain" description="Purple acid phosphatase N-terminal" evidence="3">
    <location>
        <begin position="50"/>
        <end position="132"/>
    </location>
</feature>
<keyword evidence="4" id="KW-0378">Hydrolase</keyword>
<dbReference type="SUPFAM" id="SSF49363">
    <property type="entry name" value="Purple acid phosphatase, N-terminal domain"/>
    <property type="match status" value="1"/>
</dbReference>
<dbReference type="PROSITE" id="PS51257">
    <property type="entry name" value="PROKAR_LIPOPROTEIN"/>
    <property type="match status" value="1"/>
</dbReference>
<organism evidence="4 5">
    <name type="scientific">Marinobacter xestospongiae</name>
    <dbReference type="NCBI Taxonomy" id="994319"/>
    <lineage>
        <taxon>Bacteria</taxon>
        <taxon>Pseudomonadati</taxon>
        <taxon>Pseudomonadota</taxon>
        <taxon>Gammaproteobacteria</taxon>
        <taxon>Pseudomonadales</taxon>
        <taxon>Marinobacteraceae</taxon>
        <taxon>Marinobacter</taxon>
    </lineage>
</organism>
<dbReference type="Gene3D" id="3.60.21.10">
    <property type="match status" value="1"/>
</dbReference>
<evidence type="ECO:0000256" key="1">
    <source>
        <dbReference type="ARBA" id="ARBA00022729"/>
    </source>
</evidence>
<dbReference type="EMBL" id="JAWIIJ010000001">
    <property type="protein sequence ID" value="MDV2077252.1"/>
    <property type="molecule type" value="Genomic_DNA"/>
</dbReference>
<name>A0ABU3VTC5_9GAMM</name>
<keyword evidence="1" id="KW-0732">Signal</keyword>
<dbReference type="Pfam" id="PF00149">
    <property type="entry name" value="Metallophos"/>
    <property type="match status" value="1"/>
</dbReference>
<evidence type="ECO:0000313" key="4">
    <source>
        <dbReference type="EMBL" id="MDV2077252.1"/>
    </source>
</evidence>
<keyword evidence="5" id="KW-1185">Reference proteome</keyword>
<dbReference type="InterPro" id="IPR013783">
    <property type="entry name" value="Ig-like_fold"/>
</dbReference>
<feature type="domain" description="Calcineurin-like phosphoesterase" evidence="2">
    <location>
        <begin position="144"/>
        <end position="360"/>
    </location>
</feature>
<sequence>MASPIRPLLTVGISALLLAGCNNSDDDDRGAGVSDPQSDQAPAFIVRPYLQAPGTDTMTVMFETEETSPQVWARPFGSSDAFREVAAEINSDDGLVYRARLNGLSSNTLYEYFVLTGADDQQRVSQEFAFKTWPQAGDGVTEAKIIALSDTQLDREIYEVVLNNVVADGFMTEECDGSQPETCAENIAAITISGDVVQTGGTRSNWRDQLFGRMAAITPYVPLVTVPGNHDYYNNAELELYRTYMSPPDNGSVGYEEHWYYLDFLDLRLVGLDSYPISGAHGSFNRETLAVQRQWLRETLNEAEMSSKQFVMGMFHHGCLSEMWNVGESIGSCEMVTELENYSRETGAVTGHFFGHTHAYSRGQSLDAPHLWLNAASASGYIEPLNDAGHQDSQVSDYDTFEVSRSEFGYSLLTFHFGNEPSMTLERKKGGYDGDTDFNVVDQVTFRHRDHSNLPQATAGTGEVSANDVELAVQVASPEQVHEVHWQVSESADFSGPVFDIWGNDTRRHNLFYAAADQVAGDKYQGFEPIDTQQGADLFRLDLSAQLERQTIRPGADAYYRWHKRYSNQNTHASSMDAYPGQPWPELSLKPGSSYYWRARVRDTQMNWSPWSNAYSFNLAGSRSDNLLANGGGEAGDVSGWTLDSGLVSAITAANNGGFGAASGDYYFAGRGFGQGMPGDCCEDRMSQLVDVSGYADTIDAGKNYLELSARMTTWSNEDRPSLVVTLLDGSGAVIDWAGSEPRTVSSVKSWQDVTVEGFLPAGVRQIRMSVGGERKAGDDNDVYFDDLSLYLLQ</sequence>
<dbReference type="InterPro" id="IPR029052">
    <property type="entry name" value="Metallo-depent_PP-like"/>
</dbReference>
<protein>
    <submittedName>
        <fullName evidence="4">Metallophosphoesterase family protein</fullName>
        <ecNumber evidence="4">3.1.-.-</ecNumber>
    </submittedName>
</protein>
<dbReference type="PANTHER" id="PTHR45867">
    <property type="entry name" value="PURPLE ACID PHOSPHATASE"/>
    <property type="match status" value="1"/>
</dbReference>
<evidence type="ECO:0000259" key="2">
    <source>
        <dbReference type="Pfam" id="PF00149"/>
    </source>
</evidence>
<evidence type="ECO:0000259" key="3">
    <source>
        <dbReference type="Pfam" id="PF16656"/>
    </source>
</evidence>
<dbReference type="Gene3D" id="2.60.120.260">
    <property type="entry name" value="Galactose-binding domain-like"/>
    <property type="match status" value="1"/>
</dbReference>
<reference evidence="4 5" key="1">
    <citation type="submission" date="2023-10" db="EMBL/GenBank/DDBJ databases">
        <title>Characteristics and mechanism of a salt-tolerant marine origin heterotrophic nitrifying- aerobic denitrifying bacteria Marinobacter xestospongiae HN1.</title>
        <authorList>
            <person name="Qi R."/>
        </authorList>
    </citation>
    <scope>NUCLEOTIDE SEQUENCE [LARGE SCALE GENOMIC DNA]</scope>
    <source>
        <strain evidence="4 5">HN1</strain>
    </source>
</reference>
<dbReference type="InterPro" id="IPR015914">
    <property type="entry name" value="PAPs_N"/>
</dbReference>
<dbReference type="RefSeq" id="WP_316972242.1">
    <property type="nucleotide sequence ID" value="NZ_JAWIIJ010000001.1"/>
</dbReference>
<dbReference type="GO" id="GO:0016787">
    <property type="term" value="F:hydrolase activity"/>
    <property type="evidence" value="ECO:0007669"/>
    <property type="project" value="UniProtKB-KW"/>
</dbReference>
<dbReference type="InterPro" id="IPR008963">
    <property type="entry name" value="Purple_acid_Pase-like_N"/>
</dbReference>
<dbReference type="SUPFAM" id="SSF56300">
    <property type="entry name" value="Metallo-dependent phosphatases"/>
    <property type="match status" value="1"/>
</dbReference>
<dbReference type="EC" id="3.1.-.-" evidence="4"/>
<dbReference type="Proteomes" id="UP001269819">
    <property type="component" value="Unassembled WGS sequence"/>
</dbReference>
<gene>
    <name evidence="4" type="ORF">RYS15_01085</name>
</gene>
<accession>A0ABU3VTC5</accession>
<proteinExistence type="predicted"/>
<evidence type="ECO:0000313" key="5">
    <source>
        <dbReference type="Proteomes" id="UP001269819"/>
    </source>
</evidence>
<dbReference type="PANTHER" id="PTHR45867:SF3">
    <property type="entry name" value="ACID PHOSPHATASE TYPE 7"/>
    <property type="match status" value="1"/>
</dbReference>
<dbReference type="Gene3D" id="2.60.40.10">
    <property type="entry name" value="Immunoglobulins"/>
    <property type="match status" value="1"/>
</dbReference>
<dbReference type="Pfam" id="PF16656">
    <property type="entry name" value="Pur_ac_phosph_N"/>
    <property type="match status" value="1"/>
</dbReference>
<comment type="caution">
    <text evidence="4">The sequence shown here is derived from an EMBL/GenBank/DDBJ whole genome shotgun (WGS) entry which is preliminary data.</text>
</comment>
<dbReference type="InterPro" id="IPR004843">
    <property type="entry name" value="Calcineurin-like_PHP"/>
</dbReference>